<protein>
    <submittedName>
        <fullName evidence="1">FAD-dependent oxidoreductase oblC</fullName>
    </submittedName>
</protein>
<name>A0A9Q8PKK0_PASFU</name>
<keyword evidence="2" id="KW-1185">Reference proteome</keyword>
<dbReference type="GeneID" id="71993599"/>
<dbReference type="Proteomes" id="UP000756132">
    <property type="component" value="Chromosome 12"/>
</dbReference>
<sequence>MGKSVAVIEKQKRLGGHVNTYVDAATNTTFDYGVIIMVNITVVRDYFNFLGIPMGTFQGYVPDQKTLYADFAEETDVSPSYNETEVAAAVLGYAGQLQKYPYLASGYHLPDPIPEDLLLPYGEFLDKYNLSALTQTVWYINEGAGNILAQPTLYMLKYFGLLQAQGLAQVPGSRFVNANNDYQALYDSALTHLGEGINVFLDSIPTEVQRNETGVTVRACPPSGEKLIRAQKIVISIPPKVQKLEQFLGITENE</sequence>
<organism evidence="1 2">
    <name type="scientific">Passalora fulva</name>
    <name type="common">Tomato leaf mold</name>
    <name type="synonym">Cladosporium fulvum</name>
    <dbReference type="NCBI Taxonomy" id="5499"/>
    <lineage>
        <taxon>Eukaryota</taxon>
        <taxon>Fungi</taxon>
        <taxon>Dikarya</taxon>
        <taxon>Ascomycota</taxon>
        <taxon>Pezizomycotina</taxon>
        <taxon>Dothideomycetes</taxon>
        <taxon>Dothideomycetidae</taxon>
        <taxon>Mycosphaerellales</taxon>
        <taxon>Mycosphaerellaceae</taxon>
        <taxon>Fulvia</taxon>
    </lineage>
</organism>
<dbReference type="Gene3D" id="3.50.50.60">
    <property type="entry name" value="FAD/NAD(P)-binding domain"/>
    <property type="match status" value="1"/>
</dbReference>
<dbReference type="RefSeq" id="XP_047768529.1">
    <property type="nucleotide sequence ID" value="XM_047912869.1"/>
</dbReference>
<dbReference type="Pfam" id="PF13450">
    <property type="entry name" value="NAD_binding_8"/>
    <property type="match status" value="1"/>
</dbReference>
<evidence type="ECO:0000313" key="2">
    <source>
        <dbReference type="Proteomes" id="UP000756132"/>
    </source>
</evidence>
<reference evidence="1" key="1">
    <citation type="submission" date="2021-12" db="EMBL/GenBank/DDBJ databases">
        <authorList>
            <person name="Zaccaron A."/>
            <person name="Stergiopoulos I."/>
        </authorList>
    </citation>
    <scope>NUCLEOTIDE SEQUENCE</scope>
    <source>
        <strain evidence="1">Race5_Kim</strain>
    </source>
</reference>
<proteinExistence type="predicted"/>
<reference evidence="1" key="2">
    <citation type="journal article" date="2022" name="Microb. Genom.">
        <title>A chromosome-scale genome assembly of the tomato pathogen Cladosporium fulvum reveals a compartmentalized genome architecture and the presence of a dispensable chromosome.</title>
        <authorList>
            <person name="Zaccaron A.Z."/>
            <person name="Chen L.H."/>
            <person name="Samaras A."/>
            <person name="Stergiopoulos I."/>
        </authorList>
    </citation>
    <scope>NUCLEOTIDE SEQUENCE</scope>
    <source>
        <strain evidence="1">Race5_Kim</strain>
    </source>
</reference>
<dbReference type="KEGG" id="ffu:CLAFUR5_13721"/>
<gene>
    <name evidence="1" type="ORF">CLAFUR5_13721</name>
</gene>
<dbReference type="EMBL" id="CP090174">
    <property type="protein sequence ID" value="UJO24163.1"/>
    <property type="molecule type" value="Genomic_DNA"/>
</dbReference>
<evidence type="ECO:0000313" key="1">
    <source>
        <dbReference type="EMBL" id="UJO24163.1"/>
    </source>
</evidence>
<dbReference type="OrthoDB" id="68575at2759"/>
<accession>A0A9Q8PKK0</accession>
<dbReference type="SUPFAM" id="SSF51905">
    <property type="entry name" value="FAD/NAD(P)-binding domain"/>
    <property type="match status" value="1"/>
</dbReference>
<dbReference type="AlphaFoldDB" id="A0A9Q8PKK0"/>
<dbReference type="InterPro" id="IPR036188">
    <property type="entry name" value="FAD/NAD-bd_sf"/>
</dbReference>